<organism evidence="11 12">
    <name type="scientific">Pseudohoeflea suaedae</name>
    <dbReference type="NCBI Taxonomy" id="877384"/>
    <lineage>
        <taxon>Bacteria</taxon>
        <taxon>Pseudomonadati</taxon>
        <taxon>Pseudomonadota</taxon>
        <taxon>Alphaproteobacteria</taxon>
        <taxon>Hyphomicrobiales</taxon>
        <taxon>Rhizobiaceae</taxon>
        <taxon>Pseudohoeflea</taxon>
    </lineage>
</organism>
<keyword evidence="2" id="KW-0813">Transport</keyword>
<dbReference type="GO" id="GO:0042910">
    <property type="term" value="F:xenobiotic transmembrane transporter activity"/>
    <property type="evidence" value="ECO:0007669"/>
    <property type="project" value="InterPro"/>
</dbReference>
<dbReference type="PIRSF" id="PIRSF006603">
    <property type="entry name" value="DinF"/>
    <property type="match status" value="1"/>
</dbReference>
<evidence type="ECO:0000256" key="4">
    <source>
        <dbReference type="ARBA" id="ARBA00022475"/>
    </source>
</evidence>
<evidence type="ECO:0000256" key="2">
    <source>
        <dbReference type="ARBA" id="ARBA00022448"/>
    </source>
</evidence>
<keyword evidence="4" id="KW-1003">Cell membrane</keyword>
<name>A0A4R5PHV5_9HYPH</name>
<evidence type="ECO:0000313" key="12">
    <source>
        <dbReference type="Proteomes" id="UP000295131"/>
    </source>
</evidence>
<feature type="transmembrane region" description="Helical" evidence="10">
    <location>
        <begin position="316"/>
        <end position="338"/>
    </location>
</feature>
<reference evidence="11 12" key="1">
    <citation type="journal article" date="2013" name="Int. J. Syst. Evol. Microbiol.">
        <title>Hoeflea suaedae sp. nov., an endophytic bacterium isolated from the root of the halophyte Suaeda maritima.</title>
        <authorList>
            <person name="Chung E.J."/>
            <person name="Park J.A."/>
            <person name="Pramanik P."/>
            <person name="Bibi F."/>
            <person name="Jeon C.O."/>
            <person name="Chung Y.R."/>
        </authorList>
    </citation>
    <scope>NUCLEOTIDE SEQUENCE [LARGE SCALE GENOMIC DNA]</scope>
    <source>
        <strain evidence="11 12">YC6898</strain>
    </source>
</reference>
<evidence type="ECO:0000256" key="8">
    <source>
        <dbReference type="ARBA" id="ARBA00023136"/>
    </source>
</evidence>
<feature type="transmembrane region" description="Helical" evidence="10">
    <location>
        <begin position="397"/>
        <end position="418"/>
    </location>
</feature>
<gene>
    <name evidence="11" type="ORF">E2A64_16775</name>
</gene>
<dbReference type="AlphaFoldDB" id="A0A4R5PHV5"/>
<evidence type="ECO:0000256" key="5">
    <source>
        <dbReference type="ARBA" id="ARBA00022692"/>
    </source>
</evidence>
<keyword evidence="3" id="KW-0050">Antiport</keyword>
<keyword evidence="7" id="KW-0406">Ion transport</keyword>
<evidence type="ECO:0000256" key="9">
    <source>
        <dbReference type="ARBA" id="ARBA00031636"/>
    </source>
</evidence>
<dbReference type="Pfam" id="PF01554">
    <property type="entry name" value="MatE"/>
    <property type="match status" value="2"/>
</dbReference>
<feature type="transmembrane region" description="Helical" evidence="10">
    <location>
        <begin position="237"/>
        <end position="267"/>
    </location>
</feature>
<dbReference type="GO" id="GO:0005886">
    <property type="term" value="C:plasma membrane"/>
    <property type="evidence" value="ECO:0007669"/>
    <property type="project" value="UniProtKB-SubCell"/>
</dbReference>
<feature type="transmembrane region" description="Helical" evidence="10">
    <location>
        <begin position="161"/>
        <end position="183"/>
    </location>
</feature>
<keyword evidence="8 10" id="KW-0472">Membrane</keyword>
<feature type="transmembrane region" description="Helical" evidence="10">
    <location>
        <begin position="93"/>
        <end position="112"/>
    </location>
</feature>
<keyword evidence="12" id="KW-1185">Reference proteome</keyword>
<dbReference type="OrthoDB" id="9780160at2"/>
<feature type="transmembrane region" description="Helical" evidence="10">
    <location>
        <begin position="195"/>
        <end position="216"/>
    </location>
</feature>
<dbReference type="NCBIfam" id="TIGR00797">
    <property type="entry name" value="matE"/>
    <property type="match status" value="1"/>
</dbReference>
<evidence type="ECO:0000256" key="6">
    <source>
        <dbReference type="ARBA" id="ARBA00022989"/>
    </source>
</evidence>
<dbReference type="InterPro" id="IPR048279">
    <property type="entry name" value="MdtK-like"/>
</dbReference>
<feature type="transmembrane region" description="Helical" evidence="10">
    <location>
        <begin position="273"/>
        <end position="295"/>
    </location>
</feature>
<evidence type="ECO:0000256" key="1">
    <source>
        <dbReference type="ARBA" id="ARBA00004429"/>
    </source>
</evidence>
<evidence type="ECO:0000256" key="3">
    <source>
        <dbReference type="ARBA" id="ARBA00022449"/>
    </source>
</evidence>
<dbReference type="Proteomes" id="UP000295131">
    <property type="component" value="Unassembled WGS sequence"/>
</dbReference>
<keyword evidence="5 10" id="KW-0812">Transmembrane</keyword>
<protein>
    <recommendedName>
        <fullName evidence="9">Multidrug-efflux transporter</fullName>
    </recommendedName>
</protein>
<feature type="transmembrane region" description="Helical" evidence="10">
    <location>
        <begin position="358"/>
        <end position="376"/>
    </location>
</feature>
<sequence length="455" mass="48687">MIAPMTWLGHFRATLVLGLPLVGAQLAQMLINTTDVVMLGWYGTEELAAGVLATQAFFLPFMFGGGFAHAVVPIASQAEGCGDTRHVRRSVRMGLWIVAIYAAVVMPLLWNIESILVFLGQNPAIARMTGSYMHIAQWGMFPALGTLALRSFLSAVSRTQIILWATLAGTLSNGLLNYAFIFGNLGAPEMGLQGAAVASLISATAIFLVMLGWVLSRQVFSDYALFRGFWRPDWPDFFDILRLGFPIALTIIAEVGLFAAASLMFGWLGIVPLAAHGIALQIISLSFMIPLGLSTAATVRVGQAYARRDGEGMRRAAIASLTLSALIAAGAALIIFLAPETLVSLFLDKSNAKAHASLVLATAVPLLFVGACFQFVDGLQVTGVALLRGLKDTRTPMIMAIISYWFFGVPTAYLLGFVAGWNGVGIWMGLAIGLGGAAILLNGRYYLLTKRLSFT</sequence>
<dbReference type="GO" id="GO:0015297">
    <property type="term" value="F:antiporter activity"/>
    <property type="evidence" value="ECO:0007669"/>
    <property type="project" value="UniProtKB-KW"/>
</dbReference>
<dbReference type="GO" id="GO:0006811">
    <property type="term" value="P:monoatomic ion transport"/>
    <property type="evidence" value="ECO:0007669"/>
    <property type="project" value="UniProtKB-KW"/>
</dbReference>
<dbReference type="InterPro" id="IPR050222">
    <property type="entry name" value="MATE_MdtK"/>
</dbReference>
<accession>A0A4R5PHV5</accession>
<feature type="transmembrane region" description="Helical" evidence="10">
    <location>
        <begin position="48"/>
        <end position="72"/>
    </location>
</feature>
<dbReference type="PANTHER" id="PTHR43298">
    <property type="entry name" value="MULTIDRUG RESISTANCE PROTEIN NORM-RELATED"/>
    <property type="match status" value="1"/>
</dbReference>
<dbReference type="EMBL" id="SMSI01000004">
    <property type="protein sequence ID" value="TDH34498.1"/>
    <property type="molecule type" value="Genomic_DNA"/>
</dbReference>
<evidence type="ECO:0000256" key="7">
    <source>
        <dbReference type="ARBA" id="ARBA00023065"/>
    </source>
</evidence>
<keyword evidence="6 10" id="KW-1133">Transmembrane helix</keyword>
<feature type="transmembrane region" description="Helical" evidence="10">
    <location>
        <begin position="424"/>
        <end position="447"/>
    </location>
</feature>
<evidence type="ECO:0000313" key="11">
    <source>
        <dbReference type="EMBL" id="TDH34498.1"/>
    </source>
</evidence>
<dbReference type="CDD" id="cd13131">
    <property type="entry name" value="MATE_NorM_like"/>
    <property type="match status" value="1"/>
</dbReference>
<evidence type="ECO:0000256" key="10">
    <source>
        <dbReference type="SAM" id="Phobius"/>
    </source>
</evidence>
<comment type="subcellular location">
    <subcellularLocation>
        <location evidence="1">Cell inner membrane</location>
        <topology evidence="1">Multi-pass membrane protein</topology>
    </subcellularLocation>
</comment>
<dbReference type="PANTHER" id="PTHR43298:SF2">
    <property type="entry name" value="FMN_FAD EXPORTER YEEO-RELATED"/>
    <property type="match status" value="1"/>
</dbReference>
<feature type="transmembrane region" description="Helical" evidence="10">
    <location>
        <begin position="132"/>
        <end position="149"/>
    </location>
</feature>
<comment type="caution">
    <text evidence="11">The sequence shown here is derived from an EMBL/GenBank/DDBJ whole genome shotgun (WGS) entry which is preliminary data.</text>
</comment>
<dbReference type="InterPro" id="IPR002528">
    <property type="entry name" value="MATE_fam"/>
</dbReference>
<proteinExistence type="predicted"/>